<feature type="region of interest" description="Disordered" evidence="2">
    <location>
        <begin position="284"/>
        <end position="329"/>
    </location>
</feature>
<evidence type="ECO:0000256" key="1">
    <source>
        <dbReference type="ARBA" id="ARBA00009207"/>
    </source>
</evidence>
<dbReference type="OrthoDB" id="341898at2759"/>
<comment type="similarity">
    <text evidence="1">Belongs to the PPP4R2 family.</text>
</comment>
<feature type="region of interest" description="Disordered" evidence="2">
    <location>
        <begin position="432"/>
        <end position="602"/>
    </location>
</feature>
<dbReference type="GO" id="GO:0019888">
    <property type="term" value="F:protein phosphatase regulator activity"/>
    <property type="evidence" value="ECO:0007669"/>
    <property type="project" value="InterPro"/>
</dbReference>
<protein>
    <recommendedName>
        <fullName evidence="5">PPP4R2-domain-containing protein</fullName>
    </recommendedName>
</protein>
<dbReference type="GO" id="GO:0005634">
    <property type="term" value="C:nucleus"/>
    <property type="evidence" value="ECO:0007669"/>
    <property type="project" value="TreeGrafter"/>
</dbReference>
<evidence type="ECO:0008006" key="5">
    <source>
        <dbReference type="Google" id="ProtNLM"/>
    </source>
</evidence>
<dbReference type="PANTHER" id="PTHR16487">
    <property type="entry name" value="PPP4R2-RELATED PROTEIN"/>
    <property type="match status" value="1"/>
</dbReference>
<accession>A0A6A6NS56</accession>
<dbReference type="GO" id="GO:0030289">
    <property type="term" value="C:protein phosphatase 4 complex"/>
    <property type="evidence" value="ECO:0007669"/>
    <property type="project" value="InterPro"/>
</dbReference>
<feature type="compositionally biased region" description="Low complexity" evidence="2">
    <location>
        <begin position="84"/>
        <end position="94"/>
    </location>
</feature>
<name>A0A6A6NS56_9PEZI</name>
<feature type="region of interest" description="Disordered" evidence="2">
    <location>
        <begin position="347"/>
        <end position="417"/>
    </location>
</feature>
<proteinExistence type="inferred from homology"/>
<dbReference type="Proteomes" id="UP000799766">
    <property type="component" value="Unassembled WGS sequence"/>
</dbReference>
<feature type="compositionally biased region" description="Acidic residues" evidence="2">
    <location>
        <begin position="1"/>
        <end position="20"/>
    </location>
</feature>
<feature type="compositionally biased region" description="Low complexity" evidence="2">
    <location>
        <begin position="441"/>
        <end position="484"/>
    </location>
</feature>
<dbReference type="AlphaFoldDB" id="A0A6A6NS56"/>
<feature type="compositionally biased region" description="Polar residues" evidence="2">
    <location>
        <begin position="357"/>
        <end position="373"/>
    </location>
</feature>
<gene>
    <name evidence="3" type="ORF">BDY21DRAFT_373896</name>
</gene>
<feature type="compositionally biased region" description="Acidic residues" evidence="2">
    <location>
        <begin position="379"/>
        <end position="393"/>
    </location>
</feature>
<dbReference type="EMBL" id="MU001690">
    <property type="protein sequence ID" value="KAF2454630.1"/>
    <property type="molecule type" value="Genomic_DNA"/>
</dbReference>
<dbReference type="PANTHER" id="PTHR16487:SF0">
    <property type="entry name" value="PROTEIN PHOSPHATASE 4 REGULATORY SUBUNIT 2-RELATED"/>
    <property type="match status" value="1"/>
</dbReference>
<feature type="compositionally biased region" description="Basic and acidic residues" evidence="2">
    <location>
        <begin position="587"/>
        <end position="602"/>
    </location>
</feature>
<feature type="compositionally biased region" description="Low complexity" evidence="2">
    <location>
        <begin position="287"/>
        <end position="302"/>
    </location>
</feature>
<reference evidence="3" key="1">
    <citation type="journal article" date="2020" name="Stud. Mycol.">
        <title>101 Dothideomycetes genomes: a test case for predicting lifestyles and emergence of pathogens.</title>
        <authorList>
            <person name="Haridas S."/>
            <person name="Albert R."/>
            <person name="Binder M."/>
            <person name="Bloem J."/>
            <person name="Labutti K."/>
            <person name="Salamov A."/>
            <person name="Andreopoulos B."/>
            <person name="Baker S."/>
            <person name="Barry K."/>
            <person name="Bills G."/>
            <person name="Bluhm B."/>
            <person name="Cannon C."/>
            <person name="Castanera R."/>
            <person name="Culley D."/>
            <person name="Daum C."/>
            <person name="Ezra D."/>
            <person name="Gonzalez J."/>
            <person name="Henrissat B."/>
            <person name="Kuo A."/>
            <person name="Liang C."/>
            <person name="Lipzen A."/>
            <person name="Lutzoni F."/>
            <person name="Magnuson J."/>
            <person name="Mondo S."/>
            <person name="Nolan M."/>
            <person name="Ohm R."/>
            <person name="Pangilinan J."/>
            <person name="Park H.-J."/>
            <person name="Ramirez L."/>
            <person name="Alfaro M."/>
            <person name="Sun H."/>
            <person name="Tritt A."/>
            <person name="Yoshinaga Y."/>
            <person name="Zwiers L.-H."/>
            <person name="Turgeon B."/>
            <person name="Goodwin S."/>
            <person name="Spatafora J."/>
            <person name="Crous P."/>
            <person name="Grigoriev I."/>
        </authorList>
    </citation>
    <scope>NUCLEOTIDE SEQUENCE</scope>
    <source>
        <strain evidence="3">ATCC 16933</strain>
    </source>
</reference>
<evidence type="ECO:0000313" key="3">
    <source>
        <dbReference type="EMBL" id="KAF2454630.1"/>
    </source>
</evidence>
<dbReference type="Pfam" id="PF09184">
    <property type="entry name" value="PPP4R2"/>
    <property type="match status" value="1"/>
</dbReference>
<dbReference type="GO" id="GO:0005737">
    <property type="term" value="C:cytoplasm"/>
    <property type="evidence" value="ECO:0007669"/>
    <property type="project" value="TreeGrafter"/>
</dbReference>
<organism evidence="3 4">
    <name type="scientific">Lineolata rhizophorae</name>
    <dbReference type="NCBI Taxonomy" id="578093"/>
    <lineage>
        <taxon>Eukaryota</taxon>
        <taxon>Fungi</taxon>
        <taxon>Dikarya</taxon>
        <taxon>Ascomycota</taxon>
        <taxon>Pezizomycotina</taxon>
        <taxon>Dothideomycetes</taxon>
        <taxon>Dothideomycetes incertae sedis</taxon>
        <taxon>Lineolatales</taxon>
        <taxon>Lineolataceae</taxon>
        <taxon>Lineolata</taxon>
    </lineage>
</organism>
<feature type="compositionally biased region" description="Polar residues" evidence="2">
    <location>
        <begin position="143"/>
        <end position="161"/>
    </location>
</feature>
<feature type="compositionally biased region" description="Polar residues" evidence="2">
    <location>
        <begin position="399"/>
        <end position="409"/>
    </location>
</feature>
<evidence type="ECO:0000313" key="4">
    <source>
        <dbReference type="Proteomes" id="UP000799766"/>
    </source>
</evidence>
<feature type="region of interest" description="Disordered" evidence="2">
    <location>
        <begin position="65"/>
        <end position="164"/>
    </location>
</feature>
<keyword evidence="4" id="KW-1185">Reference proteome</keyword>
<evidence type="ECO:0000256" key="2">
    <source>
        <dbReference type="SAM" id="MobiDB-lite"/>
    </source>
</evidence>
<feature type="compositionally biased region" description="Basic and acidic residues" evidence="2">
    <location>
        <begin position="527"/>
        <end position="539"/>
    </location>
</feature>
<dbReference type="InterPro" id="IPR015267">
    <property type="entry name" value="PPP4R2"/>
</dbReference>
<feature type="region of interest" description="Disordered" evidence="2">
    <location>
        <begin position="1"/>
        <end position="21"/>
    </location>
</feature>
<feature type="compositionally biased region" description="Pro residues" evidence="2">
    <location>
        <begin position="73"/>
        <end position="83"/>
    </location>
</feature>
<sequence>MTAEAEAEDEDEDEGEDEDERLAAVMLLQAAAADGSADVSQWPRVLDALVGRLDEIVHGEFPRPAVVSSAASPPKPPPTPLSPPSSSVAANASQADDHSASQDSQAAADKENAPPSNASTPSRNRPPVPPFPRSSASPAVQRPASSSPEPSTPNAQGTQQPNPIPAATLELHASIVRSLRASFSSQPPHTLQRLAELILRPHEHYRHLPPFLRAVDRVVAVSSPITIFPLPQAVLPGSGTGHLLNGTTSLALNTSDSVGAGIDSDAAALGGALLTPIPWLRQGEANGVSGSSSSSTSPTSSTGQGGGASGAELRSESTTMVEGPHGAGRIETVSVINGAGRTAGIGGGVAGGPATSRAPSGSGSTLAAPETTTSPPPMDQEEPGDAEMTDEGLDATVRTEPTSAGSPTSAEDHPVESVEAALREQGAVTQGELLRQEQEAGVVPVAVASSSRRMRRSGSPLAATGQTATATSAAGKAPAAATPTEGYASADFEPGQVKEGDKSATDMAANKTDRDEDTAPTADASVEEQHEIPHARGPDEIGLEDTGPQMRREPGSGFDLEAAVGRKKEDGTGNKSGESDESSAPEVEMKDAGEAGGGEDKK</sequence>